<dbReference type="PROSITE" id="PS51257">
    <property type="entry name" value="PROKAR_LIPOPROTEIN"/>
    <property type="match status" value="1"/>
</dbReference>
<evidence type="ECO:0000256" key="1">
    <source>
        <dbReference type="ARBA" id="ARBA00022729"/>
    </source>
</evidence>
<name>A0A7G9YDQ2_9EURY</name>
<proteinExistence type="predicted"/>
<feature type="transmembrane region" description="Helical" evidence="2">
    <location>
        <begin position="321"/>
        <end position="339"/>
    </location>
</feature>
<organism evidence="4">
    <name type="scientific">Candidatus Methanogaster sp. ANME-2c ERB4</name>
    <dbReference type="NCBI Taxonomy" id="2759911"/>
    <lineage>
        <taxon>Archaea</taxon>
        <taxon>Methanobacteriati</taxon>
        <taxon>Methanobacteriota</taxon>
        <taxon>Stenosarchaea group</taxon>
        <taxon>Methanomicrobia</taxon>
        <taxon>Methanosarcinales</taxon>
        <taxon>ANME-2 cluster</taxon>
        <taxon>Candidatus Methanogasteraceae</taxon>
        <taxon>Candidatus Methanogaster</taxon>
    </lineage>
</organism>
<sequence length="342" mass="36800">MNKNIITTTLAAILLIGSAGMACAHFTMVFPSDSEATVWDVAPEDYIATMGETKTIYTMWGHPYEHILFDMASVPEISVMKPDGTVETLPPTEITVSGQGEDGNPGDFKAYKASFTVDQEGDSVVFVAYEDEGENLIDYTKAVIHCGKEAWIGWDSEVGQQTEVLPYMRPYGMEAGFVFAGKALYNGKALTGAPVEIEIYHTLDLGNEIVGIAEDMFEYDPPMVFTRLTKSNDNGEFVYTLDEPGIWFVGATMEPESESERNVRGVFIVPILEPFPPVEAPSGTSISSTELTKAVNDAKAAAAEAKAAAERAASSATSSPGFGAIFAAVGLLAALAILMRRK</sequence>
<keyword evidence="2" id="KW-1133">Transmembrane helix</keyword>
<evidence type="ECO:0000259" key="3">
    <source>
        <dbReference type="Pfam" id="PF18204"/>
    </source>
</evidence>
<dbReference type="Pfam" id="PF10670">
    <property type="entry name" value="DUF4198"/>
    <property type="match status" value="1"/>
</dbReference>
<keyword evidence="1" id="KW-0732">Signal</keyword>
<evidence type="ECO:0000313" key="4">
    <source>
        <dbReference type="EMBL" id="QNO46136.1"/>
    </source>
</evidence>
<dbReference type="InterPro" id="IPR026371">
    <property type="entry name" value="PGF_CTERM"/>
</dbReference>
<dbReference type="EMBL" id="MT631169">
    <property type="protein sequence ID" value="QNO46136.1"/>
    <property type="molecule type" value="Genomic_DNA"/>
</dbReference>
<accession>A0A7G9YDQ2</accession>
<feature type="domain" description="PGF-CTERM archaeal protein-sorting signal" evidence="3">
    <location>
        <begin position="320"/>
        <end position="342"/>
    </location>
</feature>
<protein>
    <recommendedName>
        <fullName evidence="3">PGF-CTERM archaeal protein-sorting signal domain-containing protein</fullName>
    </recommendedName>
</protein>
<dbReference type="AlphaFoldDB" id="A0A7G9YDQ2"/>
<reference evidence="4" key="1">
    <citation type="submission" date="2020-06" db="EMBL/GenBank/DDBJ databases">
        <title>Unique genomic features of the anaerobic methanotrophic archaea.</title>
        <authorList>
            <person name="Chadwick G.L."/>
            <person name="Skennerton C.T."/>
            <person name="Laso-Perez R."/>
            <person name="Leu A.O."/>
            <person name="Speth D.R."/>
            <person name="Yu H."/>
            <person name="Morgan-Lang C."/>
            <person name="Hatzenpichler R."/>
            <person name="Goudeau D."/>
            <person name="Malmstrom R."/>
            <person name="Brazelton W.J."/>
            <person name="Woyke T."/>
            <person name="Hallam S.J."/>
            <person name="Tyson G.W."/>
            <person name="Wegener G."/>
            <person name="Boetius A."/>
            <person name="Orphan V."/>
        </authorList>
    </citation>
    <scope>NUCLEOTIDE SEQUENCE</scope>
</reference>
<keyword evidence="2" id="KW-0812">Transmembrane</keyword>
<keyword evidence="2" id="KW-0472">Membrane</keyword>
<dbReference type="GO" id="GO:0005886">
    <property type="term" value="C:plasma membrane"/>
    <property type="evidence" value="ECO:0007669"/>
    <property type="project" value="UniProtKB-SubCell"/>
</dbReference>
<dbReference type="Pfam" id="PF18204">
    <property type="entry name" value="PGF-CTERM"/>
    <property type="match status" value="1"/>
</dbReference>
<dbReference type="InterPro" id="IPR019613">
    <property type="entry name" value="DUF4198"/>
</dbReference>
<dbReference type="NCBIfam" id="TIGR04126">
    <property type="entry name" value="PGF_CTERM"/>
    <property type="match status" value="1"/>
</dbReference>
<gene>
    <name evidence="4" type="ORF">MFHEKKGA_00029</name>
</gene>
<evidence type="ECO:0000256" key="2">
    <source>
        <dbReference type="SAM" id="Phobius"/>
    </source>
</evidence>
<dbReference type="GO" id="GO:0030115">
    <property type="term" value="C:S-layer"/>
    <property type="evidence" value="ECO:0007669"/>
    <property type="project" value="UniProtKB-SubCell"/>
</dbReference>